<reference evidence="9 10" key="1">
    <citation type="submission" date="2018-06" db="EMBL/GenBank/DDBJ databases">
        <title>Genomic Encyclopedia of Archaeal and Bacterial Type Strains, Phase II (KMG-II): from individual species to whole genera.</title>
        <authorList>
            <person name="Goeker M."/>
        </authorList>
    </citation>
    <scope>NUCLEOTIDE SEQUENCE [LARGE SCALE GENOMIC DNA]</scope>
    <source>
        <strain evidence="9 10">DSM 23446</strain>
    </source>
</reference>
<dbReference type="InterPro" id="IPR003838">
    <property type="entry name" value="ABC3_permease_C"/>
</dbReference>
<feature type="transmembrane region" description="Helical" evidence="6">
    <location>
        <begin position="667"/>
        <end position="691"/>
    </location>
</feature>
<feature type="transmembrane region" description="Helical" evidence="6">
    <location>
        <begin position="339"/>
        <end position="361"/>
    </location>
</feature>
<comment type="caution">
    <text evidence="9">The sequence shown here is derived from an EMBL/GenBank/DDBJ whole genome shotgun (WGS) entry which is preliminary data.</text>
</comment>
<dbReference type="RefSeq" id="WP_111612038.1">
    <property type="nucleotide sequence ID" value="NZ_QLLK01000007.1"/>
</dbReference>
<evidence type="ECO:0000256" key="3">
    <source>
        <dbReference type="ARBA" id="ARBA00022692"/>
    </source>
</evidence>
<dbReference type="AlphaFoldDB" id="A0A327P9X9"/>
<evidence type="ECO:0000256" key="6">
    <source>
        <dbReference type="SAM" id="Phobius"/>
    </source>
</evidence>
<feature type="domain" description="MacB-like periplasmic core" evidence="8">
    <location>
        <begin position="20"/>
        <end position="238"/>
    </location>
</feature>
<evidence type="ECO:0000256" key="4">
    <source>
        <dbReference type="ARBA" id="ARBA00022989"/>
    </source>
</evidence>
<gene>
    <name evidence="9" type="ORF">LV83_02701</name>
</gene>
<feature type="transmembrane region" description="Helical" evidence="6">
    <location>
        <begin position="703"/>
        <end position="731"/>
    </location>
</feature>
<dbReference type="GO" id="GO:0022857">
    <property type="term" value="F:transmembrane transporter activity"/>
    <property type="evidence" value="ECO:0007669"/>
    <property type="project" value="TreeGrafter"/>
</dbReference>
<evidence type="ECO:0000259" key="8">
    <source>
        <dbReference type="Pfam" id="PF12704"/>
    </source>
</evidence>
<comment type="subcellular location">
    <subcellularLocation>
        <location evidence="1">Cell membrane</location>
        <topology evidence="1">Multi-pass membrane protein</topology>
    </subcellularLocation>
</comment>
<feature type="domain" description="ABC3 transporter permease C-terminal" evidence="7">
    <location>
        <begin position="671"/>
        <end position="783"/>
    </location>
</feature>
<evidence type="ECO:0000256" key="5">
    <source>
        <dbReference type="ARBA" id="ARBA00023136"/>
    </source>
</evidence>
<name>A0A327P9X9_9BACT</name>
<keyword evidence="3 6" id="KW-0812">Transmembrane</keyword>
<feature type="transmembrane region" description="Helical" evidence="6">
    <location>
        <begin position="381"/>
        <end position="409"/>
    </location>
</feature>
<dbReference type="EMBL" id="QLLK01000007">
    <property type="protein sequence ID" value="RAI88401.1"/>
    <property type="molecule type" value="Genomic_DNA"/>
</dbReference>
<evidence type="ECO:0000256" key="2">
    <source>
        <dbReference type="ARBA" id="ARBA00022475"/>
    </source>
</evidence>
<sequence length="790" mass="88401">MWKNYLKIAWRNLLRSKVFSLINVGGLALGLTCCMLILLYITDEASFDRFQEQGADLYRIKVTFASDQDTSTIASTNAIHGPSFKMEIPEIREAIRTQSQETVFRKDGELLSSQVLFADPGFFKVFSFPLLIGDADRVLSDIGSIVLTEDMAESYFGTMDVIGKVIEIKLGDDFEPFTVSGVAKSIPQNSSIQFDSIISFQFQESKGWTDSAWMGFYMNTFVLLDHRADYHELGAKMDRVFAANTTEGDAPGEGQQVSFGLQPFLDIHLDANLAGHRNGLTYGSNPIYSYILGAIGLFILAIACINFINLAVARSLKRAKEVGIRKVVGGKRKQLISQFLTESFFLTFIAFLLAFILTQLVLPTFNELSNKHLAFSYLLNIKLIGLFTALFLATALIAGFYPAVVLSGFSPSKSLYQRGKLVRQSFISKGLVVFQFTLSICLVVGTIVIFSQFNYLTTVDLGYNDQNLVRLNGFRGVKTDLKVIQQEFEALPGIESVGIFNGNYNGTGAKIGEESVNFGYIGVDEKFLSTMEIPVVEGRNFSSDFPSDPTESIIVNEAFLQEMGWNEAVGKEVNFEWKNKKMTIVGVIKDYHYASLREKIAPLVLTQDPDYRLQSFFLKLNPTYTGETLKGIEEVFRKHVPYMPFDYSFEDLNNFKRYESEAKWKEMVTVGAVLSIFVSCIGLFGLAAFNTESRVKEIGVRKVIGASIFGIVKLLSVDFIKMVLIAILIAFPVSYFGVQIWLREFAYQIEIQWWFFALTAVLGIGVAMLTVGIEAFRAARMNPVKSLKSE</sequence>
<dbReference type="InterPro" id="IPR025857">
    <property type="entry name" value="MacB_PCD"/>
</dbReference>
<organism evidence="9 10">
    <name type="scientific">Algoriphagus yeomjeoni</name>
    <dbReference type="NCBI Taxonomy" id="291403"/>
    <lineage>
        <taxon>Bacteria</taxon>
        <taxon>Pseudomonadati</taxon>
        <taxon>Bacteroidota</taxon>
        <taxon>Cytophagia</taxon>
        <taxon>Cytophagales</taxon>
        <taxon>Cyclobacteriaceae</taxon>
        <taxon>Algoriphagus</taxon>
    </lineage>
</organism>
<accession>A0A327P9X9</accession>
<feature type="transmembrane region" description="Helical" evidence="6">
    <location>
        <begin position="21"/>
        <end position="41"/>
    </location>
</feature>
<keyword evidence="5 6" id="KW-0472">Membrane</keyword>
<dbReference type="PANTHER" id="PTHR30572">
    <property type="entry name" value="MEMBRANE COMPONENT OF TRANSPORTER-RELATED"/>
    <property type="match status" value="1"/>
</dbReference>
<feature type="transmembrane region" description="Helical" evidence="6">
    <location>
        <begin position="287"/>
        <end position="312"/>
    </location>
</feature>
<feature type="domain" description="MacB-like periplasmic core" evidence="8">
    <location>
        <begin position="438"/>
        <end position="591"/>
    </location>
</feature>
<keyword evidence="4 6" id="KW-1133">Transmembrane helix</keyword>
<evidence type="ECO:0000313" key="10">
    <source>
        <dbReference type="Proteomes" id="UP000249610"/>
    </source>
</evidence>
<dbReference type="PANTHER" id="PTHR30572:SF18">
    <property type="entry name" value="ABC-TYPE MACROLIDE FAMILY EXPORT SYSTEM PERMEASE COMPONENT 2"/>
    <property type="match status" value="1"/>
</dbReference>
<evidence type="ECO:0000313" key="9">
    <source>
        <dbReference type="EMBL" id="RAI88401.1"/>
    </source>
</evidence>
<protein>
    <submittedName>
        <fullName evidence="9">ABC-type antimicrobial peptide transport system permease subunit</fullName>
    </submittedName>
</protein>
<evidence type="ECO:0000259" key="7">
    <source>
        <dbReference type="Pfam" id="PF02687"/>
    </source>
</evidence>
<feature type="transmembrane region" description="Helical" evidence="6">
    <location>
        <begin position="430"/>
        <end position="450"/>
    </location>
</feature>
<keyword evidence="2" id="KW-1003">Cell membrane</keyword>
<dbReference type="Pfam" id="PF12704">
    <property type="entry name" value="MacB_PCD"/>
    <property type="match status" value="2"/>
</dbReference>
<feature type="domain" description="ABC3 transporter permease C-terminal" evidence="7">
    <location>
        <begin position="294"/>
        <end position="410"/>
    </location>
</feature>
<dbReference type="GO" id="GO:0005886">
    <property type="term" value="C:plasma membrane"/>
    <property type="evidence" value="ECO:0007669"/>
    <property type="project" value="UniProtKB-SubCell"/>
</dbReference>
<feature type="transmembrane region" description="Helical" evidence="6">
    <location>
        <begin position="751"/>
        <end position="776"/>
    </location>
</feature>
<dbReference type="Proteomes" id="UP000249610">
    <property type="component" value="Unassembled WGS sequence"/>
</dbReference>
<dbReference type="Pfam" id="PF02687">
    <property type="entry name" value="FtsX"/>
    <property type="match status" value="2"/>
</dbReference>
<proteinExistence type="predicted"/>
<keyword evidence="10" id="KW-1185">Reference proteome</keyword>
<dbReference type="OrthoDB" id="5933722at2"/>
<dbReference type="InterPro" id="IPR050250">
    <property type="entry name" value="Macrolide_Exporter_MacB"/>
</dbReference>
<evidence type="ECO:0000256" key="1">
    <source>
        <dbReference type="ARBA" id="ARBA00004651"/>
    </source>
</evidence>